<sequence>MFEILLTAVFVLLLVDVVVAFVVTARPPSPTAGCCRCC</sequence>
<dbReference type="AlphaFoldDB" id="A0A1X7D8Q9"/>
<dbReference type="EMBL" id="FXAC01000009">
    <property type="protein sequence ID" value="SMF10902.1"/>
    <property type="molecule type" value="Genomic_DNA"/>
</dbReference>
<organism evidence="1 2">
    <name type="scientific">Kocuria marina subsp. indica</name>
    <dbReference type="NCBI Taxonomy" id="1049583"/>
    <lineage>
        <taxon>Bacteria</taxon>
        <taxon>Bacillati</taxon>
        <taxon>Actinomycetota</taxon>
        <taxon>Actinomycetes</taxon>
        <taxon>Micrococcales</taxon>
        <taxon>Micrococcaceae</taxon>
        <taxon>Kocuria</taxon>
    </lineage>
</organism>
<dbReference type="Proteomes" id="UP000192929">
    <property type="component" value="Unassembled WGS sequence"/>
</dbReference>
<proteinExistence type="predicted"/>
<name>A0A1X7D8Q9_9MICC</name>
<protein>
    <submittedName>
        <fullName evidence="1">Uncharacterized protein</fullName>
    </submittedName>
</protein>
<keyword evidence="2" id="KW-1185">Reference proteome</keyword>
<reference evidence="2" key="1">
    <citation type="submission" date="2017-04" db="EMBL/GenBank/DDBJ databases">
        <authorList>
            <person name="Varghese N."/>
            <person name="Submissions S."/>
        </authorList>
    </citation>
    <scope>NUCLEOTIDE SEQUENCE [LARGE SCALE GENOMIC DNA]</scope>
    <source>
        <strain evidence="2">NIO-1021</strain>
    </source>
</reference>
<accession>A0A1X7D8Q9</accession>
<evidence type="ECO:0000313" key="1">
    <source>
        <dbReference type="EMBL" id="SMF10902.1"/>
    </source>
</evidence>
<evidence type="ECO:0000313" key="2">
    <source>
        <dbReference type="Proteomes" id="UP000192929"/>
    </source>
</evidence>
<gene>
    <name evidence="1" type="ORF">SAMN06296028_109107</name>
</gene>